<evidence type="ECO:0000313" key="4">
    <source>
        <dbReference type="Proteomes" id="UP000786811"/>
    </source>
</evidence>
<dbReference type="Proteomes" id="UP000786811">
    <property type="component" value="Unassembled WGS sequence"/>
</dbReference>
<protein>
    <submittedName>
        <fullName evidence="3">Uncharacterized protein</fullName>
    </submittedName>
</protein>
<accession>A0A8J2E624</accession>
<feature type="compositionally biased region" description="Polar residues" evidence="1">
    <location>
        <begin position="179"/>
        <end position="195"/>
    </location>
</feature>
<comment type="caution">
    <text evidence="3">The sequence shown here is derived from an EMBL/GenBank/DDBJ whole genome shotgun (WGS) entry which is preliminary data.</text>
</comment>
<dbReference type="EMBL" id="CAJNRD030001116">
    <property type="protein sequence ID" value="CAG5074895.1"/>
    <property type="molecule type" value="Genomic_DNA"/>
</dbReference>
<keyword evidence="2" id="KW-0732">Signal</keyword>
<feature type="region of interest" description="Disordered" evidence="1">
    <location>
        <begin position="48"/>
        <end position="214"/>
    </location>
</feature>
<evidence type="ECO:0000313" key="3">
    <source>
        <dbReference type="EMBL" id="CAG5074895.1"/>
    </source>
</evidence>
<feature type="compositionally biased region" description="Polar residues" evidence="1">
    <location>
        <begin position="126"/>
        <end position="142"/>
    </location>
</feature>
<dbReference type="OrthoDB" id="8197587at2759"/>
<evidence type="ECO:0000256" key="2">
    <source>
        <dbReference type="SAM" id="SignalP"/>
    </source>
</evidence>
<evidence type="ECO:0000256" key="1">
    <source>
        <dbReference type="SAM" id="MobiDB-lite"/>
    </source>
</evidence>
<name>A0A8J2E624_COTCN</name>
<keyword evidence="4" id="KW-1185">Reference proteome</keyword>
<organism evidence="3 4">
    <name type="scientific">Cotesia congregata</name>
    <name type="common">Parasitoid wasp</name>
    <name type="synonym">Apanteles congregatus</name>
    <dbReference type="NCBI Taxonomy" id="51543"/>
    <lineage>
        <taxon>Eukaryota</taxon>
        <taxon>Metazoa</taxon>
        <taxon>Ecdysozoa</taxon>
        <taxon>Arthropoda</taxon>
        <taxon>Hexapoda</taxon>
        <taxon>Insecta</taxon>
        <taxon>Pterygota</taxon>
        <taxon>Neoptera</taxon>
        <taxon>Endopterygota</taxon>
        <taxon>Hymenoptera</taxon>
        <taxon>Apocrita</taxon>
        <taxon>Ichneumonoidea</taxon>
        <taxon>Braconidae</taxon>
        <taxon>Microgastrinae</taxon>
        <taxon>Cotesia</taxon>
    </lineage>
</organism>
<feature type="signal peptide" evidence="2">
    <location>
        <begin position="1"/>
        <end position="15"/>
    </location>
</feature>
<proteinExistence type="predicted"/>
<reference evidence="3" key="1">
    <citation type="submission" date="2021-04" db="EMBL/GenBank/DDBJ databases">
        <authorList>
            <person name="Chebbi M.A.C M."/>
        </authorList>
    </citation>
    <scope>NUCLEOTIDE SEQUENCE</scope>
</reference>
<dbReference type="AlphaFoldDB" id="A0A8J2E624"/>
<gene>
    <name evidence="3" type="ORF">HICCMSTLAB_LOCUS1110</name>
</gene>
<feature type="chain" id="PRO_5035248816" evidence="2">
    <location>
        <begin position="16"/>
        <end position="334"/>
    </location>
</feature>
<sequence length="334" mass="36386">MKVIILLACVVVVLAEPPVRNTYYFAKQEEAPYPASGWKPEGAAFDLPQKQVQPAKQYGAPAAPQNQYGAPAAPQDQYGAPERQVSGRPLGGALKSPNPAPQRQYGAPERQSKGTPVLPFSGALKNPSTQPQRQYGAPQNQYGAPAAPQNHYGTPAVPENQYGTPTPAPQDHYGAPGLPQNQYGTPQYPSESSTVPDYDETTFPTTESQAEPVESVNELDDVGNVDEQKQGEYFIALPDGRLQRVQYVSRQDLEAMKYFAKIQAENVEPLRGPIYAYQPLQKLQFAPTNLEVQGVAAKIQVPVAAKVTPAEEVAVPVASFSSFNYPEQRFLINF</sequence>